<protein>
    <submittedName>
        <fullName evidence="3">Uncharacterized protein LOC107071106</fullName>
    </submittedName>
</protein>
<dbReference type="GeneID" id="107071106"/>
<keyword evidence="2" id="KW-1185">Reference proteome</keyword>
<evidence type="ECO:0000313" key="2">
    <source>
        <dbReference type="Proteomes" id="UP000694924"/>
    </source>
</evidence>
<keyword evidence="1" id="KW-0472">Membrane</keyword>
<keyword evidence="1" id="KW-1133">Transmembrane helix</keyword>
<dbReference type="RefSeq" id="XP_015185300.1">
    <property type="nucleotide sequence ID" value="XM_015329814.1"/>
</dbReference>
<sequence>MVMKYYTYQFQKNNIKDLLKNMLNNWQIWETREELNIMHEFAVEGRFFTLLYISYIYTCMVLFLTMPLFPRFMDILIPLNESRPLRATVKSYYFVDEQKYFYYIHCHMSIEITVGITVLVATDSQFLTFNSHICGLFSAVG</sequence>
<feature type="transmembrane region" description="Helical" evidence="1">
    <location>
        <begin position="47"/>
        <end position="69"/>
    </location>
</feature>
<reference evidence="3" key="1">
    <citation type="submission" date="2025-08" db="UniProtKB">
        <authorList>
            <consortium name="RefSeq"/>
        </authorList>
    </citation>
    <scope>IDENTIFICATION</scope>
    <source>
        <tissue evidence="3">Whole body</tissue>
    </source>
</reference>
<dbReference type="Proteomes" id="UP000694924">
    <property type="component" value="Unplaced"/>
</dbReference>
<gene>
    <name evidence="3" type="primary">LOC107071106</name>
</gene>
<evidence type="ECO:0000256" key="1">
    <source>
        <dbReference type="SAM" id="Phobius"/>
    </source>
</evidence>
<proteinExistence type="predicted"/>
<feature type="transmembrane region" description="Helical" evidence="1">
    <location>
        <begin position="100"/>
        <end position="121"/>
    </location>
</feature>
<keyword evidence="1" id="KW-0812">Transmembrane</keyword>
<accession>A0ABM1IYL3</accession>
<organism evidence="2 3">
    <name type="scientific">Polistes dominula</name>
    <name type="common">European paper wasp</name>
    <name type="synonym">Vespa dominula</name>
    <dbReference type="NCBI Taxonomy" id="743375"/>
    <lineage>
        <taxon>Eukaryota</taxon>
        <taxon>Metazoa</taxon>
        <taxon>Ecdysozoa</taxon>
        <taxon>Arthropoda</taxon>
        <taxon>Hexapoda</taxon>
        <taxon>Insecta</taxon>
        <taxon>Pterygota</taxon>
        <taxon>Neoptera</taxon>
        <taxon>Endopterygota</taxon>
        <taxon>Hymenoptera</taxon>
        <taxon>Apocrita</taxon>
        <taxon>Aculeata</taxon>
        <taxon>Vespoidea</taxon>
        <taxon>Vespidae</taxon>
        <taxon>Polistinae</taxon>
        <taxon>Polistini</taxon>
        <taxon>Polistes</taxon>
    </lineage>
</organism>
<evidence type="ECO:0000313" key="3">
    <source>
        <dbReference type="RefSeq" id="XP_015185300.1"/>
    </source>
</evidence>
<name>A0ABM1IYL3_POLDO</name>